<dbReference type="InterPro" id="IPR036188">
    <property type="entry name" value="FAD/NAD-bd_sf"/>
</dbReference>
<dbReference type="KEGG" id="vde:111249199"/>
<dbReference type="GO" id="GO:0016491">
    <property type="term" value="F:oxidoreductase activity"/>
    <property type="evidence" value="ECO:0007669"/>
    <property type="project" value="UniProtKB-KW"/>
</dbReference>
<organism evidence="5 6">
    <name type="scientific">Varroa destructor</name>
    <name type="common">Honeybee mite</name>
    <dbReference type="NCBI Taxonomy" id="109461"/>
    <lineage>
        <taxon>Eukaryota</taxon>
        <taxon>Metazoa</taxon>
        <taxon>Ecdysozoa</taxon>
        <taxon>Arthropoda</taxon>
        <taxon>Chelicerata</taxon>
        <taxon>Arachnida</taxon>
        <taxon>Acari</taxon>
        <taxon>Parasitiformes</taxon>
        <taxon>Mesostigmata</taxon>
        <taxon>Gamasina</taxon>
        <taxon>Dermanyssoidea</taxon>
        <taxon>Varroidae</taxon>
        <taxon>Varroa</taxon>
    </lineage>
</organism>
<evidence type="ECO:0000256" key="2">
    <source>
        <dbReference type="ARBA" id="ARBA00039785"/>
    </source>
</evidence>
<evidence type="ECO:0000256" key="3">
    <source>
        <dbReference type="ARBA" id="ARBA00046185"/>
    </source>
</evidence>
<dbReference type="InParanoid" id="A0A7M7K0H5"/>
<dbReference type="EnsemblMetazoa" id="XM_022802757">
    <property type="protein sequence ID" value="XP_022658492"/>
    <property type="gene ID" value="LOC111249199"/>
</dbReference>
<sequence length="500" mass="56986">MLVLPRIAVQCPRTFSRSILQRMARSLYRDAGSARNRKDPGFVCESEKDSKRSSFVEKINRQKGDYLGRLRAEIDKYSGKRKKQLAPPETDILIVGGGIIGSSIAYWIKKRAPATYHVTVVEKDPTYQRCATTRSAGGVRQQFSFKENCQMAMFGAEFLRDYRHYLGEDAPDPQFNPEGYLFIADTDERAMQMEQNARTQRECGARIELMSQETLKKRFPFINNEDVKLASYGLQNEGWFNPYALLQGLKQYNLRHQTGYINAEVVDFRFRTIHDCVGPEVYEPTNHVILKDSNGELHEMIFSIIILAGGSQTAELCRLLRIGTGTGIRGVPIPIEPRKGAIYTFHAPEAPIVGFPFLVDPTRTYCRREGLGGYFICGRSPDREHNGQCDGDLDNADEGYFKEVLWPTLTNRVPAFSNIKPSRSWCGFYDYNYLDANAIIGWHPYYHHVIICSGFSDYGLQMAPAAGRAVMEMIIESEFTSIDLRRLSFERVMRCEGLRE</sequence>
<evidence type="ECO:0000259" key="4">
    <source>
        <dbReference type="Pfam" id="PF01266"/>
    </source>
</evidence>
<evidence type="ECO:0000256" key="1">
    <source>
        <dbReference type="ARBA" id="ARBA00023002"/>
    </source>
</evidence>
<dbReference type="GeneID" id="111249199"/>
<dbReference type="Proteomes" id="UP000594260">
    <property type="component" value="Unplaced"/>
</dbReference>
<dbReference type="Gene3D" id="3.50.50.60">
    <property type="entry name" value="FAD/NAD(P)-binding domain"/>
    <property type="match status" value="1"/>
</dbReference>
<accession>A0A7M7K0H5</accession>
<dbReference type="OrthoDB" id="424974at2759"/>
<name>A0A7M7K0H5_VARDE</name>
<dbReference type="PANTHER" id="PTHR13847">
    <property type="entry name" value="SARCOSINE DEHYDROGENASE-RELATED"/>
    <property type="match status" value="1"/>
</dbReference>
<dbReference type="Gene3D" id="3.30.9.10">
    <property type="entry name" value="D-Amino Acid Oxidase, subunit A, domain 2"/>
    <property type="match status" value="1"/>
</dbReference>
<dbReference type="FunCoup" id="A0A7M7K0H5">
    <property type="interactions" value="557"/>
</dbReference>
<proteinExistence type="predicted"/>
<dbReference type="GO" id="GO:0005739">
    <property type="term" value="C:mitochondrion"/>
    <property type="evidence" value="ECO:0007669"/>
    <property type="project" value="GOC"/>
</dbReference>
<dbReference type="PANTHER" id="PTHR13847:SF287">
    <property type="entry name" value="FAD-DEPENDENT OXIDOREDUCTASE DOMAIN-CONTAINING PROTEIN 1"/>
    <property type="match status" value="1"/>
</dbReference>
<keyword evidence="6" id="KW-1185">Reference proteome</keyword>
<reference evidence="5" key="1">
    <citation type="submission" date="2021-01" db="UniProtKB">
        <authorList>
            <consortium name="EnsemblMetazoa"/>
        </authorList>
    </citation>
    <scope>IDENTIFICATION</scope>
</reference>
<dbReference type="RefSeq" id="XP_022658491.1">
    <property type="nucleotide sequence ID" value="XM_022802756.1"/>
</dbReference>
<feature type="domain" description="FAD dependent oxidoreductase" evidence="4">
    <location>
        <begin position="91"/>
        <end position="472"/>
    </location>
</feature>
<dbReference type="GO" id="GO:0032981">
    <property type="term" value="P:mitochondrial respiratory chain complex I assembly"/>
    <property type="evidence" value="ECO:0007669"/>
    <property type="project" value="TreeGrafter"/>
</dbReference>
<comment type="function">
    <text evidence="3">Required for the assembly of the mitochondrial membrane respiratory chain NADH dehydrogenase (Complex I). Involved in mid-late stages of complex I assembly.</text>
</comment>
<dbReference type="OMA" id="IMDGQFR"/>
<dbReference type="AlphaFoldDB" id="A0A7M7K0H5"/>
<dbReference type="EnsemblMetazoa" id="XM_022802756">
    <property type="protein sequence ID" value="XP_022658491"/>
    <property type="gene ID" value="LOC111249199"/>
</dbReference>
<protein>
    <recommendedName>
        <fullName evidence="2">FAD-dependent oxidoreductase domain-containing protein 1</fullName>
    </recommendedName>
</protein>
<evidence type="ECO:0000313" key="6">
    <source>
        <dbReference type="Proteomes" id="UP000594260"/>
    </source>
</evidence>
<evidence type="ECO:0000313" key="5">
    <source>
        <dbReference type="EnsemblMetazoa" id="XP_022658491"/>
    </source>
</evidence>
<dbReference type="RefSeq" id="XP_022658492.1">
    <property type="nucleotide sequence ID" value="XM_022802757.1"/>
</dbReference>
<dbReference type="InterPro" id="IPR006076">
    <property type="entry name" value="FAD-dep_OxRdtase"/>
</dbReference>
<dbReference type="SUPFAM" id="SSF51905">
    <property type="entry name" value="FAD/NAD(P)-binding domain"/>
    <property type="match status" value="1"/>
</dbReference>
<dbReference type="Pfam" id="PF01266">
    <property type="entry name" value="DAO"/>
    <property type="match status" value="1"/>
</dbReference>
<keyword evidence="1" id="KW-0560">Oxidoreductase</keyword>